<dbReference type="Proteomes" id="UP000177960">
    <property type="component" value="Unassembled WGS sequence"/>
</dbReference>
<dbReference type="AlphaFoldDB" id="A0A1G1ZL59"/>
<accession>A0A1G1ZL59</accession>
<comment type="caution">
    <text evidence="1">The sequence shown here is derived from an EMBL/GenBank/DDBJ whole genome shotgun (WGS) entry which is preliminary data.</text>
</comment>
<name>A0A1G1ZL59_9BACT</name>
<dbReference type="EMBL" id="MHJG01000002">
    <property type="protein sequence ID" value="OGY64560.1"/>
    <property type="molecule type" value="Genomic_DNA"/>
</dbReference>
<reference evidence="1 2" key="1">
    <citation type="journal article" date="2016" name="Nat. Commun.">
        <title>Thousands of microbial genomes shed light on interconnected biogeochemical processes in an aquifer system.</title>
        <authorList>
            <person name="Anantharaman K."/>
            <person name="Brown C.T."/>
            <person name="Hug L.A."/>
            <person name="Sharon I."/>
            <person name="Castelle C.J."/>
            <person name="Probst A.J."/>
            <person name="Thomas B.C."/>
            <person name="Singh A."/>
            <person name="Wilkins M.J."/>
            <person name="Karaoz U."/>
            <person name="Brodie E.L."/>
            <person name="Williams K.H."/>
            <person name="Hubbard S.S."/>
            <person name="Banfield J.F."/>
        </authorList>
    </citation>
    <scope>NUCLEOTIDE SEQUENCE [LARGE SCALE GENOMIC DNA]</scope>
</reference>
<sequence length="526" mass="58662">MKNLKIILILLAIGGGMGGGTAKADIASESIVQDLIAAEEVKLENLGVENPGLLNTNFFYFVKKLKRSTLRTLSFDILKKIELELGILNNKAAELKNLHEIIPDNAKGLSSAIKLYQESIGRLQQYAGGIKKIDGNSLVSGIANTLIDLAVKHIELFDELKPAASRQFDEELKISQEKLSSLAPMALVKLGVVQNLKNKIWEILEGQPDGLLKEFRGAEALGRFEEKLLLDAGKEFDSQESQLQKEFLKVKNDLLLKSQVKIISRDVVRYLPELLEALPGDLLRRIKTLDEAREFIDNQDLKNSFNLARQKLFESAGKGIGRSEAENILSEANLVLGILENALLPNIKSSAVKNLFLQAEFNVKQAEEFLKEKQYGDVFSRASISLAAARGVLSQLAFFEDKSEELQLLKSAYDDLMDNAKKNGLTEKNAKEFYAFAAETENSLVKLSDLISRKNSQPDSVIPYLKASKLLLFSAEEMLQSLLNRVEEKIKERRATQPFIEKVLPMSGQKEKELKEEAIQKLNSGE</sequence>
<evidence type="ECO:0000313" key="2">
    <source>
        <dbReference type="Proteomes" id="UP000177960"/>
    </source>
</evidence>
<evidence type="ECO:0000313" key="1">
    <source>
        <dbReference type="EMBL" id="OGY64560.1"/>
    </source>
</evidence>
<evidence type="ECO:0008006" key="3">
    <source>
        <dbReference type="Google" id="ProtNLM"/>
    </source>
</evidence>
<protein>
    <recommendedName>
        <fullName evidence="3">DUF5667 domain-containing protein</fullName>
    </recommendedName>
</protein>
<proteinExistence type="predicted"/>
<gene>
    <name evidence="1" type="ORF">A3B92_00285</name>
</gene>
<dbReference type="STRING" id="1798404.A3B92_00285"/>
<organism evidence="1 2">
    <name type="scientific">Candidatus Harrisonbacteria bacterium RIFCSPHIGHO2_02_FULL_42_16</name>
    <dbReference type="NCBI Taxonomy" id="1798404"/>
    <lineage>
        <taxon>Bacteria</taxon>
        <taxon>Candidatus Harrisoniibacteriota</taxon>
    </lineage>
</organism>